<comment type="caution">
    <text evidence="2">The sequence shown here is derived from an EMBL/GenBank/DDBJ whole genome shotgun (WGS) entry which is preliminary data.</text>
</comment>
<dbReference type="Gene3D" id="3.30.1310.10">
    <property type="entry name" value="Nucleoid-associated protein YbaB-like domain"/>
    <property type="match status" value="1"/>
</dbReference>
<proteinExistence type="predicted"/>
<dbReference type="InterPro" id="IPR004401">
    <property type="entry name" value="YbaB/EbfC"/>
</dbReference>
<dbReference type="RefSeq" id="WP_154616879.1">
    <property type="nucleotide sequence ID" value="NZ_CP053660.1"/>
</dbReference>
<feature type="region of interest" description="Disordered" evidence="1">
    <location>
        <begin position="119"/>
        <end position="139"/>
    </location>
</feature>
<dbReference type="EMBL" id="WLCI01000019">
    <property type="protein sequence ID" value="MTB97153.1"/>
    <property type="molecule type" value="Genomic_DNA"/>
</dbReference>
<sequence>MYSSPEEALASVDRAAAQMQEQVVKAQAYAVEVETLRIVGQSRDGAAEVTVGHNGAIRDLYLARSLNDATLDRIRAAVLEANADAQRQVVERVSELSAETFGAESATAREISRQYAEMFPAAPDDDGGSAGSTGAGVLR</sequence>
<dbReference type="Proteomes" id="UP000433406">
    <property type="component" value="Unassembled WGS sequence"/>
</dbReference>
<reference evidence="2 3" key="1">
    <citation type="submission" date="2019-10" db="EMBL/GenBank/DDBJ databases">
        <title>Nocardioides novel species isolated from the excrement of Marmot.</title>
        <authorList>
            <person name="Zhang G."/>
        </authorList>
    </citation>
    <scope>NUCLEOTIDE SEQUENCE [LARGE SCALE GENOMIC DNA]</scope>
    <source>
        <strain evidence="3">zg-579</strain>
    </source>
</reference>
<keyword evidence="3" id="KW-1185">Reference proteome</keyword>
<protein>
    <submittedName>
        <fullName evidence="2">Uncharacterized protein</fullName>
    </submittedName>
</protein>
<evidence type="ECO:0000256" key="1">
    <source>
        <dbReference type="SAM" id="MobiDB-lite"/>
    </source>
</evidence>
<evidence type="ECO:0000313" key="3">
    <source>
        <dbReference type="Proteomes" id="UP000433406"/>
    </source>
</evidence>
<dbReference type="GO" id="GO:0003677">
    <property type="term" value="F:DNA binding"/>
    <property type="evidence" value="ECO:0007669"/>
    <property type="project" value="InterPro"/>
</dbReference>
<evidence type="ECO:0000313" key="2">
    <source>
        <dbReference type="EMBL" id="MTB97153.1"/>
    </source>
</evidence>
<organism evidence="2 3">
    <name type="scientific">Nocardioides marmotae</name>
    <dbReference type="NCBI Taxonomy" id="2663857"/>
    <lineage>
        <taxon>Bacteria</taxon>
        <taxon>Bacillati</taxon>
        <taxon>Actinomycetota</taxon>
        <taxon>Actinomycetes</taxon>
        <taxon>Propionibacteriales</taxon>
        <taxon>Nocardioidaceae</taxon>
        <taxon>Nocardioides</taxon>
    </lineage>
</organism>
<dbReference type="Pfam" id="PF02575">
    <property type="entry name" value="YbaB_DNA_bd"/>
    <property type="match status" value="1"/>
</dbReference>
<dbReference type="SUPFAM" id="SSF82607">
    <property type="entry name" value="YbaB-like"/>
    <property type="match status" value="1"/>
</dbReference>
<accession>A0A6I3JGS7</accession>
<name>A0A6I3JGS7_9ACTN</name>
<dbReference type="InterPro" id="IPR036894">
    <property type="entry name" value="YbaB-like_sf"/>
</dbReference>
<feature type="compositionally biased region" description="Gly residues" evidence="1">
    <location>
        <begin position="128"/>
        <end position="139"/>
    </location>
</feature>
<gene>
    <name evidence="2" type="ORF">GGQ22_18955</name>
</gene>
<dbReference type="AlphaFoldDB" id="A0A6I3JGS7"/>